<evidence type="ECO:0000313" key="4">
    <source>
        <dbReference type="Proteomes" id="UP000439903"/>
    </source>
</evidence>
<dbReference type="InterPro" id="IPR036396">
    <property type="entry name" value="Cyt_P450_sf"/>
</dbReference>
<keyword evidence="1" id="KW-0349">Heme</keyword>
<dbReference type="OrthoDB" id="2395127at2759"/>
<sequence length="541" mass="63648">MIIQRIVDSFKITDLFLHFFLILVTYIFTFYYNYLTRPNPLPGPLPLPFIGNLHNLTYDIKQFYEQCQQKYGDICEIMFNGNRCIIISRPEYMEKFLYPTTFLMKIPYLQGIDEMGFYGRGIIFNNDYKSWYYHRQFFTQALLTPKFMDTTINSTNKLFEELNGYWQSLGLHNSLDNNWTLETDFSAWFRGFANDIISIITTGERTYTIASYYNTQSTIKSEHPEALVEDGNKFVNSSIKLIYDGKFFMFAGPFIRHYVPIIRNMSISMLKNRDYLFERFDIIIKNRRKKIEEMPLGTEMKNDMLTLLITANTTSNIINVKSLDDVLLKPMNDEQVRINLVEAILGGTDTTSNLFCFIIYFLCKHPHVKQKMLSEIDFILPKSSKKLYVSQDDISKLKYCKAIIKETSRILPTVYITPRYITEEYEFAGYKWPVGTQFHLNFLAANKHPEIWLNPEIFDPDRFYDDNKYDQKFNDKNLFMFGGSQRICPGRKLAMTELLLLMALVFKNYNVELVNKNEPLKVNAGLTINCEELKVRISPRI</sequence>
<dbReference type="PRINTS" id="PR00385">
    <property type="entry name" value="P450"/>
</dbReference>
<evidence type="ECO:0000256" key="1">
    <source>
        <dbReference type="PIRSR" id="PIRSR602401-1"/>
    </source>
</evidence>
<evidence type="ECO:0000313" key="3">
    <source>
        <dbReference type="EMBL" id="KAF0467603.1"/>
    </source>
</evidence>
<organism evidence="3 4">
    <name type="scientific">Gigaspora margarita</name>
    <dbReference type="NCBI Taxonomy" id="4874"/>
    <lineage>
        <taxon>Eukaryota</taxon>
        <taxon>Fungi</taxon>
        <taxon>Fungi incertae sedis</taxon>
        <taxon>Mucoromycota</taxon>
        <taxon>Glomeromycotina</taxon>
        <taxon>Glomeromycetes</taxon>
        <taxon>Diversisporales</taxon>
        <taxon>Gigasporaceae</taxon>
        <taxon>Gigaspora</taxon>
    </lineage>
</organism>
<keyword evidence="4" id="KW-1185">Reference proteome</keyword>
<dbReference type="PANTHER" id="PTHR24301">
    <property type="entry name" value="THROMBOXANE-A SYNTHASE"/>
    <property type="match status" value="1"/>
</dbReference>
<comment type="caution">
    <text evidence="3">The sequence shown here is derived from an EMBL/GenBank/DDBJ whole genome shotgun (WGS) entry which is preliminary data.</text>
</comment>
<keyword evidence="2" id="KW-1133">Transmembrane helix</keyword>
<keyword evidence="1" id="KW-0408">Iron</keyword>
<dbReference type="SUPFAM" id="SSF48264">
    <property type="entry name" value="Cytochrome P450"/>
    <property type="match status" value="1"/>
</dbReference>
<dbReference type="AlphaFoldDB" id="A0A8H3XHM0"/>
<feature type="transmembrane region" description="Helical" evidence="2">
    <location>
        <begin position="12"/>
        <end position="32"/>
    </location>
</feature>
<feature type="binding site" description="axial binding residue" evidence="1">
    <location>
        <position position="488"/>
    </location>
    <ligand>
        <name>heme</name>
        <dbReference type="ChEBI" id="CHEBI:30413"/>
    </ligand>
    <ligandPart>
        <name>Fe</name>
        <dbReference type="ChEBI" id="CHEBI:18248"/>
    </ligandPart>
</feature>
<dbReference type="EMBL" id="WTPW01000951">
    <property type="protein sequence ID" value="KAF0467603.1"/>
    <property type="molecule type" value="Genomic_DNA"/>
</dbReference>
<dbReference type="GO" id="GO:0016705">
    <property type="term" value="F:oxidoreductase activity, acting on paired donors, with incorporation or reduction of molecular oxygen"/>
    <property type="evidence" value="ECO:0007669"/>
    <property type="project" value="InterPro"/>
</dbReference>
<protein>
    <submittedName>
        <fullName evidence="3">Cytochrome P450</fullName>
    </submittedName>
</protein>
<dbReference type="GO" id="GO:0020037">
    <property type="term" value="F:heme binding"/>
    <property type="evidence" value="ECO:0007669"/>
    <property type="project" value="InterPro"/>
</dbReference>
<gene>
    <name evidence="3" type="ORF">F8M41_025971</name>
</gene>
<name>A0A8H3XHM0_GIGMA</name>
<keyword evidence="1" id="KW-0479">Metal-binding</keyword>
<dbReference type="Gene3D" id="1.10.630.10">
    <property type="entry name" value="Cytochrome P450"/>
    <property type="match status" value="1"/>
</dbReference>
<dbReference type="GO" id="GO:0004497">
    <property type="term" value="F:monooxygenase activity"/>
    <property type="evidence" value="ECO:0007669"/>
    <property type="project" value="InterPro"/>
</dbReference>
<dbReference type="InterPro" id="IPR002401">
    <property type="entry name" value="Cyt_P450_E_grp-I"/>
</dbReference>
<keyword evidence="2" id="KW-0472">Membrane</keyword>
<dbReference type="InterPro" id="IPR001128">
    <property type="entry name" value="Cyt_P450"/>
</dbReference>
<reference evidence="3 4" key="1">
    <citation type="journal article" date="2019" name="Environ. Microbiol.">
        <title>At the nexus of three kingdoms: the genome of the mycorrhizal fungus Gigaspora margarita provides insights into plant, endobacterial and fungal interactions.</title>
        <authorList>
            <person name="Venice F."/>
            <person name="Ghignone S."/>
            <person name="Salvioli di Fossalunga A."/>
            <person name="Amselem J."/>
            <person name="Novero M."/>
            <person name="Xianan X."/>
            <person name="Sedzielewska Toro K."/>
            <person name="Morin E."/>
            <person name="Lipzen A."/>
            <person name="Grigoriev I.V."/>
            <person name="Henrissat B."/>
            <person name="Martin F.M."/>
            <person name="Bonfante P."/>
        </authorList>
    </citation>
    <scope>NUCLEOTIDE SEQUENCE [LARGE SCALE GENOMIC DNA]</scope>
    <source>
        <strain evidence="3 4">BEG34</strain>
    </source>
</reference>
<dbReference type="Pfam" id="PF00067">
    <property type="entry name" value="p450"/>
    <property type="match status" value="1"/>
</dbReference>
<dbReference type="PANTHER" id="PTHR24301:SF2">
    <property type="entry name" value="THROMBOXANE-A SYNTHASE"/>
    <property type="match status" value="1"/>
</dbReference>
<comment type="cofactor">
    <cofactor evidence="1">
        <name>heme</name>
        <dbReference type="ChEBI" id="CHEBI:30413"/>
    </cofactor>
</comment>
<accession>A0A8H3XHM0</accession>
<dbReference type="GO" id="GO:0005506">
    <property type="term" value="F:iron ion binding"/>
    <property type="evidence" value="ECO:0007669"/>
    <property type="project" value="InterPro"/>
</dbReference>
<evidence type="ECO:0000256" key="2">
    <source>
        <dbReference type="SAM" id="Phobius"/>
    </source>
</evidence>
<keyword evidence="2" id="KW-0812">Transmembrane</keyword>
<dbReference type="PRINTS" id="PR00463">
    <property type="entry name" value="EP450I"/>
</dbReference>
<dbReference type="Proteomes" id="UP000439903">
    <property type="component" value="Unassembled WGS sequence"/>
</dbReference>
<proteinExistence type="predicted"/>